<organism evidence="2 3">
    <name type="scientific">Collichthys lucidus</name>
    <name type="common">Big head croaker</name>
    <name type="synonym">Sciaena lucida</name>
    <dbReference type="NCBI Taxonomy" id="240159"/>
    <lineage>
        <taxon>Eukaryota</taxon>
        <taxon>Metazoa</taxon>
        <taxon>Chordata</taxon>
        <taxon>Craniata</taxon>
        <taxon>Vertebrata</taxon>
        <taxon>Euteleostomi</taxon>
        <taxon>Actinopterygii</taxon>
        <taxon>Neopterygii</taxon>
        <taxon>Teleostei</taxon>
        <taxon>Neoteleostei</taxon>
        <taxon>Acanthomorphata</taxon>
        <taxon>Eupercaria</taxon>
        <taxon>Sciaenidae</taxon>
        <taxon>Collichthys</taxon>
    </lineage>
</organism>
<feature type="region of interest" description="Disordered" evidence="1">
    <location>
        <begin position="18"/>
        <end position="37"/>
    </location>
</feature>
<keyword evidence="3" id="KW-1185">Reference proteome</keyword>
<proteinExistence type="predicted"/>
<sequence length="106" mass="12067">MLFRADIQLVSEKILPSQQPDQLPTVGRNEPPDSQQVQEVSILQIPLVQVDTVPPLCPSDTKLDSKDLLPSLEQCDIKVEQIQEYPQVKEEQMDQSRCGGRYFQQC</sequence>
<evidence type="ECO:0000313" key="2">
    <source>
        <dbReference type="EMBL" id="TKS69500.1"/>
    </source>
</evidence>
<evidence type="ECO:0000313" key="3">
    <source>
        <dbReference type="Proteomes" id="UP000298787"/>
    </source>
</evidence>
<evidence type="ECO:0000256" key="1">
    <source>
        <dbReference type="SAM" id="MobiDB-lite"/>
    </source>
</evidence>
<gene>
    <name evidence="2" type="ORF">D9C73_003565</name>
</gene>
<reference evidence="2 3" key="1">
    <citation type="submission" date="2019-01" db="EMBL/GenBank/DDBJ databases">
        <title>Genome Assembly of Collichthys lucidus.</title>
        <authorList>
            <person name="Cai M."/>
            <person name="Xiao S."/>
        </authorList>
    </citation>
    <scope>NUCLEOTIDE SEQUENCE [LARGE SCALE GENOMIC DNA]</scope>
    <source>
        <strain evidence="2">JT15FE1705JMU</strain>
        <tissue evidence="2">Muscle</tissue>
    </source>
</reference>
<protein>
    <submittedName>
        <fullName evidence="2">Uncharacterized protein</fullName>
    </submittedName>
</protein>
<dbReference type="AlphaFoldDB" id="A0A4U5U6K8"/>
<dbReference type="EMBL" id="CM014081">
    <property type="protein sequence ID" value="TKS69500.1"/>
    <property type="molecule type" value="Genomic_DNA"/>
</dbReference>
<accession>A0A4U5U6K8</accession>
<dbReference type="Proteomes" id="UP000298787">
    <property type="component" value="Chromosome 4"/>
</dbReference>
<name>A0A4U5U6K8_COLLU</name>